<dbReference type="InterPro" id="IPR025751">
    <property type="entry name" value="RsbRD_N_dom"/>
</dbReference>
<evidence type="ECO:0000259" key="3">
    <source>
        <dbReference type="Pfam" id="PF14361"/>
    </source>
</evidence>
<evidence type="ECO:0000259" key="4">
    <source>
        <dbReference type="Pfam" id="PF17853"/>
    </source>
</evidence>
<feature type="domain" description="PucR C-terminal helix-turn-helix" evidence="2">
    <location>
        <begin position="338"/>
        <end position="394"/>
    </location>
</feature>
<dbReference type="Pfam" id="PF14361">
    <property type="entry name" value="RsbRD_N"/>
    <property type="match status" value="1"/>
</dbReference>
<gene>
    <name evidence="5" type="ordered locus">MODMU_0540</name>
</gene>
<evidence type="ECO:0000259" key="2">
    <source>
        <dbReference type="Pfam" id="PF13556"/>
    </source>
</evidence>
<evidence type="ECO:0000256" key="1">
    <source>
        <dbReference type="ARBA" id="ARBA00006754"/>
    </source>
</evidence>
<keyword evidence="6" id="KW-1185">Reference proteome</keyword>
<dbReference type="KEGG" id="mmar:MODMU_0540"/>
<reference evidence="5 6" key="1">
    <citation type="journal article" date="2012" name="J. Bacteriol.">
        <title>Genome Sequence of Radiation-Resistant Modestobacter marinus Strain BC501, a Representative Actinobacterium That Thrives on Calcareous Stone Surfaces.</title>
        <authorList>
            <person name="Normand P."/>
            <person name="Gury J."/>
            <person name="Pujic P."/>
            <person name="Chouaia B."/>
            <person name="Crotti E."/>
            <person name="Brusetti L."/>
            <person name="Daffonchio D."/>
            <person name="Vacherie B."/>
            <person name="Barbe V."/>
            <person name="Medigue C."/>
            <person name="Calteau A."/>
            <person name="Ghodhbane-Gtari F."/>
            <person name="Essoussi I."/>
            <person name="Nouioui I."/>
            <person name="Abbassi-Ghozzi I."/>
            <person name="Gtari M."/>
        </authorList>
    </citation>
    <scope>NUCLEOTIDE SEQUENCE [LARGE SCALE GENOMIC DNA]</scope>
    <source>
        <strain evidence="6">BC 501</strain>
    </source>
</reference>
<dbReference type="STRING" id="477641.MODMU_0540"/>
<dbReference type="PANTHER" id="PTHR33744">
    <property type="entry name" value="CARBOHYDRATE DIACID REGULATOR"/>
    <property type="match status" value="1"/>
</dbReference>
<evidence type="ECO:0000313" key="6">
    <source>
        <dbReference type="Proteomes" id="UP000006461"/>
    </source>
</evidence>
<dbReference type="AlphaFoldDB" id="I4ERI4"/>
<feature type="domain" description="CdaR GGDEF-like" evidence="4">
    <location>
        <begin position="180"/>
        <end position="288"/>
    </location>
</feature>
<dbReference type="HOGENOM" id="CLU_041278_0_0_11"/>
<dbReference type="InterPro" id="IPR042070">
    <property type="entry name" value="PucR_C-HTH_sf"/>
</dbReference>
<dbReference type="Pfam" id="PF17853">
    <property type="entry name" value="GGDEF_2"/>
    <property type="match status" value="1"/>
</dbReference>
<evidence type="ECO:0000313" key="5">
    <source>
        <dbReference type="EMBL" id="CCH85997.1"/>
    </source>
</evidence>
<dbReference type="InterPro" id="IPR041522">
    <property type="entry name" value="CdaR_GGDEF"/>
</dbReference>
<dbReference type="PATRIC" id="fig|477641.3.peg.509"/>
<dbReference type="InterPro" id="IPR051448">
    <property type="entry name" value="CdaR-like_regulators"/>
</dbReference>
<name>I4ERI4_MODI5</name>
<dbReference type="EMBL" id="FO203431">
    <property type="protein sequence ID" value="CCH85997.1"/>
    <property type="molecule type" value="Genomic_DNA"/>
</dbReference>
<protein>
    <submittedName>
        <fullName evidence="5">Transcriptional regulator, PucR family</fullName>
    </submittedName>
</protein>
<dbReference type="OMA" id="THGSAIE"/>
<dbReference type="OrthoDB" id="3196285at2"/>
<feature type="domain" description="RsbT co-antagonist protein RsbRD N-terminal" evidence="3">
    <location>
        <begin position="24"/>
        <end position="167"/>
    </location>
</feature>
<dbReference type="PANTHER" id="PTHR33744:SF1">
    <property type="entry name" value="DNA-BINDING TRANSCRIPTIONAL ACTIVATOR ADER"/>
    <property type="match status" value="1"/>
</dbReference>
<dbReference type="eggNOG" id="COG2508">
    <property type="taxonomic scope" value="Bacteria"/>
</dbReference>
<sequence>MQPFRSEVAARLAELAPPLLDQLDDMTARMIGILERSEDSYSHQGPGVVGELFASTRANLERGVRTLMGHAEDGGRAALDAAREVGRRRAAQGVPLETVLRAYRLGGQVTWEALRASARCTEAPGDSDVLLEVAGSVWHVNDVQCAALAEAYRAEERRLAGIDDEARQQVLDGLLGGRGGDPVFVRSASELLALSLDGRLVCAVAPPDEAGSPTLADPAARLLARGVRSVWGWRSGAQVGVVALGTRPVADVLGWLAEQAQGPVGASPVVEGAALVAAAWRLADTAARTLPAGQARVVTIDDRLPEALLSSSPEIAERLVAQSLGRLLELPGEERDVLLGTLTAFLAADGSPTRAAEELYCHRNTVMHRLRRIEQVTGRSVADPRARLLWQLALLGAGQR</sequence>
<dbReference type="Pfam" id="PF13556">
    <property type="entry name" value="HTH_30"/>
    <property type="match status" value="1"/>
</dbReference>
<dbReference type="Gene3D" id="1.10.10.2840">
    <property type="entry name" value="PucR C-terminal helix-turn-helix domain"/>
    <property type="match status" value="1"/>
</dbReference>
<dbReference type="InterPro" id="IPR025736">
    <property type="entry name" value="PucR_C-HTH_dom"/>
</dbReference>
<organism evidence="5 6">
    <name type="scientific">Modestobacter italicus (strain DSM 44449 / CECT 9708 / BC 501)</name>
    <dbReference type="NCBI Taxonomy" id="2732864"/>
    <lineage>
        <taxon>Bacteria</taxon>
        <taxon>Bacillati</taxon>
        <taxon>Actinomycetota</taxon>
        <taxon>Actinomycetes</taxon>
        <taxon>Geodermatophilales</taxon>
        <taxon>Geodermatophilaceae</taxon>
        <taxon>Modestobacter</taxon>
    </lineage>
</organism>
<comment type="similarity">
    <text evidence="1">Belongs to the CdaR family.</text>
</comment>
<proteinExistence type="inferred from homology"/>
<accession>I4ERI4</accession>
<dbReference type="Proteomes" id="UP000006461">
    <property type="component" value="Chromosome"/>
</dbReference>